<dbReference type="Gene3D" id="3.30.930.10">
    <property type="entry name" value="Bira Bifunctional Protein, Domain 2"/>
    <property type="match status" value="1"/>
</dbReference>
<dbReference type="InterPro" id="IPR004408">
    <property type="entry name" value="Biotin_CoA_COase_ligase"/>
</dbReference>
<evidence type="ECO:0000256" key="5">
    <source>
        <dbReference type="ARBA" id="ARBA00023267"/>
    </source>
</evidence>
<evidence type="ECO:0000256" key="3">
    <source>
        <dbReference type="ARBA" id="ARBA00022840"/>
    </source>
</evidence>
<dbReference type="EC" id="6.3.4.15" evidence="6"/>
<dbReference type="CDD" id="cd16442">
    <property type="entry name" value="BPL"/>
    <property type="match status" value="1"/>
</dbReference>
<feature type="domain" description="BPL/LPL catalytic" evidence="8">
    <location>
        <begin position="121"/>
        <end position="312"/>
    </location>
</feature>
<dbReference type="PRINTS" id="PR00033">
    <property type="entry name" value="HTHASNC"/>
</dbReference>
<keyword evidence="3 6" id="KW-0067">ATP-binding</keyword>
<evidence type="ECO:0000313" key="9">
    <source>
        <dbReference type="EMBL" id="GGO04247.1"/>
    </source>
</evidence>
<comment type="catalytic activity">
    <reaction evidence="6">
        <text>biotin + L-lysyl-[protein] + ATP = N(6)-biotinyl-L-lysyl-[protein] + AMP + diphosphate + H(+)</text>
        <dbReference type="Rhea" id="RHEA:11756"/>
        <dbReference type="Rhea" id="RHEA-COMP:9752"/>
        <dbReference type="Rhea" id="RHEA-COMP:10505"/>
        <dbReference type="ChEBI" id="CHEBI:15378"/>
        <dbReference type="ChEBI" id="CHEBI:29969"/>
        <dbReference type="ChEBI" id="CHEBI:30616"/>
        <dbReference type="ChEBI" id="CHEBI:33019"/>
        <dbReference type="ChEBI" id="CHEBI:57586"/>
        <dbReference type="ChEBI" id="CHEBI:83144"/>
        <dbReference type="ChEBI" id="CHEBI:456215"/>
        <dbReference type="EC" id="6.3.4.15"/>
    </reaction>
</comment>
<evidence type="ECO:0000313" key="10">
    <source>
        <dbReference type="Proteomes" id="UP000606653"/>
    </source>
</evidence>
<dbReference type="InterPro" id="IPR036390">
    <property type="entry name" value="WH_DNA-bd_sf"/>
</dbReference>
<name>A0ABQ2L5R5_9BACL</name>
<comment type="caution">
    <text evidence="9">The sequence shown here is derived from an EMBL/GenBank/DDBJ whole genome shotgun (WGS) entry which is preliminary data.</text>
</comment>
<dbReference type="CDD" id="cd00090">
    <property type="entry name" value="HTH_ARSR"/>
    <property type="match status" value="1"/>
</dbReference>
<comment type="function">
    <text evidence="6">Acts both as a biotin--[acetyl-CoA-carboxylase] ligase and a repressor.</text>
</comment>
<evidence type="ECO:0000256" key="1">
    <source>
        <dbReference type="ARBA" id="ARBA00022598"/>
    </source>
</evidence>
<dbReference type="PANTHER" id="PTHR12835:SF5">
    <property type="entry name" value="BIOTIN--PROTEIN LIGASE"/>
    <property type="match status" value="1"/>
</dbReference>
<feature type="binding site" evidence="6">
    <location>
        <begin position="172"/>
        <end position="174"/>
    </location>
    <ligand>
        <name>biotin</name>
        <dbReference type="ChEBI" id="CHEBI:57586"/>
    </ligand>
</feature>
<feature type="region of interest" description="Disordered" evidence="7">
    <location>
        <begin position="1"/>
        <end position="34"/>
    </location>
</feature>
<organism evidence="9 10">
    <name type="scientific">Saccharibacillus kuerlensis</name>
    <dbReference type="NCBI Taxonomy" id="459527"/>
    <lineage>
        <taxon>Bacteria</taxon>
        <taxon>Bacillati</taxon>
        <taxon>Bacillota</taxon>
        <taxon>Bacilli</taxon>
        <taxon>Bacillales</taxon>
        <taxon>Paenibacillaceae</taxon>
        <taxon>Saccharibacillus</taxon>
    </lineage>
</organism>
<dbReference type="SUPFAM" id="SSF46785">
    <property type="entry name" value="Winged helix' DNA-binding domain"/>
    <property type="match status" value="1"/>
</dbReference>
<dbReference type="InterPro" id="IPR011991">
    <property type="entry name" value="ArsR-like_HTH"/>
</dbReference>
<dbReference type="InterPro" id="IPR036388">
    <property type="entry name" value="WH-like_DNA-bd_sf"/>
</dbReference>
<keyword evidence="4 6" id="KW-0238">DNA-binding</keyword>
<comment type="caution">
    <text evidence="6">Lacks conserved residue(s) required for the propagation of feature annotation.</text>
</comment>
<dbReference type="EMBL" id="BMLN01000008">
    <property type="protein sequence ID" value="GGO04247.1"/>
    <property type="molecule type" value="Genomic_DNA"/>
</dbReference>
<dbReference type="Pfam" id="PF02237">
    <property type="entry name" value="BPL_C"/>
    <property type="match status" value="1"/>
</dbReference>
<gene>
    <name evidence="6 9" type="primary">birA</name>
    <name evidence="9" type="ORF">GCM10010969_29310</name>
</gene>
<dbReference type="InterPro" id="IPR013196">
    <property type="entry name" value="HTH_11"/>
</dbReference>
<keyword evidence="10" id="KW-1185">Reference proteome</keyword>
<keyword evidence="6" id="KW-0804">Transcription</keyword>
<evidence type="ECO:0000256" key="7">
    <source>
        <dbReference type="SAM" id="MobiDB-lite"/>
    </source>
</evidence>
<dbReference type="InterPro" id="IPR000485">
    <property type="entry name" value="AsnC-type_HTH_dom"/>
</dbReference>
<dbReference type="SUPFAM" id="SSF55681">
    <property type="entry name" value="Class II aaRS and biotin synthetases"/>
    <property type="match status" value="1"/>
</dbReference>
<feature type="compositionally biased region" description="Polar residues" evidence="7">
    <location>
        <begin position="25"/>
        <end position="34"/>
    </location>
</feature>
<dbReference type="InterPro" id="IPR004143">
    <property type="entry name" value="BPL_LPL_catalytic"/>
</dbReference>
<evidence type="ECO:0000256" key="4">
    <source>
        <dbReference type="ARBA" id="ARBA00023125"/>
    </source>
</evidence>
<dbReference type="InterPro" id="IPR008988">
    <property type="entry name" value="Transcriptional_repressor_C"/>
</dbReference>
<dbReference type="Proteomes" id="UP000606653">
    <property type="component" value="Unassembled WGS sequence"/>
</dbReference>
<feature type="binding site" evidence="6">
    <location>
        <position position="168"/>
    </location>
    <ligand>
        <name>biotin</name>
        <dbReference type="ChEBI" id="CHEBI:57586"/>
    </ligand>
</feature>
<protein>
    <recommendedName>
        <fullName evidence="6">Bifunctional ligase/repressor BirA</fullName>
    </recommendedName>
    <alternativeName>
        <fullName evidence="6">Biotin--[acetyl-CoA-carboxylase] ligase</fullName>
        <ecNumber evidence="6">6.3.4.15</ecNumber>
    </alternativeName>
    <alternativeName>
        <fullName evidence="6">Biotin--protein ligase</fullName>
    </alternativeName>
    <alternativeName>
        <fullName evidence="6">Biotin-[acetyl-CoA carboxylase] synthetase</fullName>
    </alternativeName>
</protein>
<sequence>MTHDNGRKSGSCKEVSGLQEDTAGGTASKSTSAELGSAAVESDLFASGTGRSSGSLDRLLDMFEAADGEYLSGEEISRRIGVSRTAVWKQIRRLKDAGYVFDASPKLGYRLEASGSALDVRRILAGLTTSRFGRDLTVLPKIDSTQTEAEKKARNGAAEGTLVVAEEQTSGRGRQGRVWHSPPGRGVWMSTVLRPEGPLTAVPQLTLLAAVAVCRAIRGVSGVEAGIKWPNDLLANGRKLCGILLEAVVEDGRVRHCIMGIGIDANLEEGDYPEELQDKVTSLLRESGTEVDRSALIAAVMNEFEQLYMLYAQEGFEPIRLLWESLSVTLGREIVVRDVRGERRGTAHGLGEQGELLMKTEDGALIPVYSGDIEIYPG</sequence>
<dbReference type="PROSITE" id="PS51733">
    <property type="entry name" value="BPL_LPL_CATALYTIC"/>
    <property type="match status" value="1"/>
</dbReference>
<dbReference type="InterPro" id="IPR003142">
    <property type="entry name" value="BPL_C"/>
</dbReference>
<comment type="similarity">
    <text evidence="6">Belongs to the biotin--protein ligase family.</text>
</comment>
<dbReference type="GO" id="GO:0016874">
    <property type="term" value="F:ligase activity"/>
    <property type="evidence" value="ECO:0007669"/>
    <property type="project" value="UniProtKB-KW"/>
</dbReference>
<feature type="DNA-binding region" description="H-T-H motif" evidence="6">
    <location>
        <begin position="73"/>
        <end position="92"/>
    </location>
</feature>
<evidence type="ECO:0000259" key="8">
    <source>
        <dbReference type="PROSITE" id="PS51733"/>
    </source>
</evidence>
<keyword evidence="2 6" id="KW-0547">Nucleotide-binding</keyword>
<dbReference type="NCBIfam" id="TIGR00121">
    <property type="entry name" value="birA_ligase"/>
    <property type="match status" value="1"/>
</dbReference>
<keyword evidence="6" id="KW-0805">Transcription regulation</keyword>
<evidence type="ECO:0000256" key="2">
    <source>
        <dbReference type="ARBA" id="ARBA00022741"/>
    </source>
</evidence>
<dbReference type="InterPro" id="IPR045864">
    <property type="entry name" value="aa-tRNA-synth_II/BPL/LPL"/>
</dbReference>
<feature type="binding site" evidence="6">
    <location>
        <position position="239"/>
    </location>
    <ligand>
        <name>biotin</name>
        <dbReference type="ChEBI" id="CHEBI:57586"/>
    </ligand>
</feature>
<accession>A0ABQ2L5R5</accession>
<dbReference type="Gene3D" id="1.10.10.10">
    <property type="entry name" value="Winged helix-like DNA-binding domain superfamily/Winged helix DNA-binding domain"/>
    <property type="match status" value="1"/>
</dbReference>
<dbReference type="HAMAP" id="MF_00978">
    <property type="entry name" value="Bifunct_BirA"/>
    <property type="match status" value="1"/>
</dbReference>
<dbReference type="PANTHER" id="PTHR12835">
    <property type="entry name" value="BIOTIN PROTEIN LIGASE"/>
    <property type="match status" value="1"/>
</dbReference>
<dbReference type="RefSeq" id="WP_018976429.1">
    <property type="nucleotide sequence ID" value="NZ_BMLN01000008.1"/>
</dbReference>
<dbReference type="SUPFAM" id="SSF50037">
    <property type="entry name" value="C-terminal domain of transcriptional repressors"/>
    <property type="match status" value="1"/>
</dbReference>
<keyword evidence="5 6" id="KW-0092">Biotin</keyword>
<dbReference type="Gene3D" id="2.30.30.100">
    <property type="match status" value="1"/>
</dbReference>
<reference evidence="10" key="1">
    <citation type="journal article" date="2019" name="Int. J. Syst. Evol. Microbiol.">
        <title>The Global Catalogue of Microorganisms (GCM) 10K type strain sequencing project: providing services to taxonomists for standard genome sequencing and annotation.</title>
        <authorList>
            <consortium name="The Broad Institute Genomics Platform"/>
            <consortium name="The Broad Institute Genome Sequencing Center for Infectious Disease"/>
            <person name="Wu L."/>
            <person name="Ma J."/>
        </authorList>
    </citation>
    <scope>NUCLEOTIDE SEQUENCE [LARGE SCALE GENOMIC DNA]</scope>
    <source>
        <strain evidence="10">CGMCC 1.6964</strain>
    </source>
</reference>
<dbReference type="InterPro" id="IPR030855">
    <property type="entry name" value="Bifunct_BirA"/>
</dbReference>
<dbReference type="Pfam" id="PF08279">
    <property type="entry name" value="HTH_11"/>
    <property type="match status" value="1"/>
</dbReference>
<keyword evidence="1 6" id="KW-0436">Ligase</keyword>
<keyword evidence="6" id="KW-0678">Repressor</keyword>
<dbReference type="Pfam" id="PF03099">
    <property type="entry name" value="BPL_LplA_LipB"/>
    <property type="match status" value="1"/>
</dbReference>
<evidence type="ECO:0000256" key="6">
    <source>
        <dbReference type="HAMAP-Rule" id="MF_00978"/>
    </source>
</evidence>
<proteinExistence type="inferred from homology"/>